<dbReference type="InParanoid" id="V4T029"/>
<dbReference type="SMART" id="SM00653">
    <property type="entry name" value="eIF2B_5"/>
    <property type="match status" value="1"/>
</dbReference>
<dbReference type="InterPro" id="IPR016190">
    <property type="entry name" value="Transl_init_fac_IF2/IF5_Zn-bd"/>
</dbReference>
<name>V4T029_CITCL</name>
<dbReference type="GO" id="GO:0003743">
    <property type="term" value="F:translation initiation factor activity"/>
    <property type="evidence" value="ECO:0007669"/>
    <property type="project" value="UniProtKB-KW"/>
</dbReference>
<dbReference type="OMA" id="ICGCCKS"/>
<dbReference type="InterPro" id="IPR002735">
    <property type="entry name" value="Transl_init_fac_IF2/IF5_dom"/>
</dbReference>
<dbReference type="Pfam" id="PF01873">
    <property type="entry name" value="eIF-5_eIF-2B"/>
    <property type="match status" value="1"/>
</dbReference>
<dbReference type="GO" id="GO:0003729">
    <property type="term" value="F:mRNA binding"/>
    <property type="evidence" value="ECO:0007669"/>
    <property type="project" value="TreeGrafter"/>
</dbReference>
<dbReference type="GO" id="GO:0001731">
    <property type="term" value="P:formation of translation preinitiation complex"/>
    <property type="evidence" value="ECO:0007669"/>
    <property type="project" value="TreeGrafter"/>
</dbReference>
<feature type="domain" description="Translation initiation factor IF2/IF5" evidence="4">
    <location>
        <begin position="1"/>
        <end position="76"/>
    </location>
</feature>
<protein>
    <recommendedName>
        <fullName evidence="4">Translation initiation factor IF2/IF5 domain-containing protein</fullName>
    </recommendedName>
</protein>
<reference evidence="5 6" key="1">
    <citation type="submission" date="2013-10" db="EMBL/GenBank/DDBJ databases">
        <authorList>
            <consortium name="International Citrus Genome Consortium"/>
            <person name="Jenkins J."/>
            <person name="Schmutz J."/>
            <person name="Prochnik S."/>
            <person name="Rokhsar D."/>
            <person name="Gmitter F."/>
            <person name="Ollitrault P."/>
            <person name="Machado M."/>
            <person name="Talon M."/>
            <person name="Wincker P."/>
            <person name="Jaillon O."/>
            <person name="Morgante M."/>
        </authorList>
    </citation>
    <scope>NUCLEOTIDE SEQUENCE</scope>
    <source>
        <strain evidence="6">cv. Clemenules</strain>
    </source>
</reference>
<evidence type="ECO:0000256" key="2">
    <source>
        <dbReference type="ARBA" id="ARBA00022540"/>
    </source>
</evidence>
<evidence type="ECO:0000313" key="5">
    <source>
        <dbReference type="EMBL" id="ESR42856.1"/>
    </source>
</evidence>
<dbReference type="GO" id="GO:0005850">
    <property type="term" value="C:eukaryotic translation initiation factor 2 complex"/>
    <property type="evidence" value="ECO:0007669"/>
    <property type="project" value="TreeGrafter"/>
</dbReference>
<dbReference type="GO" id="GO:0031369">
    <property type="term" value="F:translation initiation factor binding"/>
    <property type="evidence" value="ECO:0007669"/>
    <property type="project" value="TreeGrafter"/>
</dbReference>
<comment type="similarity">
    <text evidence="1">Belongs to the eIF-2-beta/eIF-5 family.</text>
</comment>
<evidence type="ECO:0000256" key="3">
    <source>
        <dbReference type="ARBA" id="ARBA00022917"/>
    </source>
</evidence>
<dbReference type="KEGG" id="cic:CICLE_v10013310mg"/>
<dbReference type="InterPro" id="IPR045196">
    <property type="entry name" value="IF2/IF5"/>
</dbReference>
<dbReference type="Gramene" id="ESR42856">
    <property type="protein sequence ID" value="ESR42856"/>
    <property type="gene ID" value="CICLE_v10013310mg"/>
</dbReference>
<dbReference type="AlphaFoldDB" id="V4T029"/>
<dbReference type="PANTHER" id="PTHR23001">
    <property type="entry name" value="EUKARYOTIC TRANSLATION INITIATION FACTOR"/>
    <property type="match status" value="1"/>
</dbReference>
<dbReference type="Proteomes" id="UP000030687">
    <property type="component" value="Unassembled WGS sequence"/>
</dbReference>
<evidence type="ECO:0000256" key="1">
    <source>
        <dbReference type="ARBA" id="ARBA00010397"/>
    </source>
</evidence>
<evidence type="ECO:0000313" key="6">
    <source>
        <dbReference type="Proteomes" id="UP000030687"/>
    </source>
</evidence>
<organism evidence="5 6">
    <name type="scientific">Citrus clementina</name>
    <name type="common">Clementine</name>
    <name type="synonym">Citrus deliciosa x Citrus sinensis</name>
    <dbReference type="NCBI Taxonomy" id="85681"/>
    <lineage>
        <taxon>Eukaryota</taxon>
        <taxon>Viridiplantae</taxon>
        <taxon>Streptophyta</taxon>
        <taxon>Embryophyta</taxon>
        <taxon>Tracheophyta</taxon>
        <taxon>Spermatophyta</taxon>
        <taxon>Magnoliopsida</taxon>
        <taxon>eudicotyledons</taxon>
        <taxon>Gunneridae</taxon>
        <taxon>Pentapetalae</taxon>
        <taxon>rosids</taxon>
        <taxon>malvids</taxon>
        <taxon>Sapindales</taxon>
        <taxon>Rutaceae</taxon>
        <taxon>Aurantioideae</taxon>
        <taxon>Citrus</taxon>
    </lineage>
</organism>
<accession>V4T029</accession>
<dbReference type="STRING" id="85681.V4T029"/>
<keyword evidence="3" id="KW-0648">Protein biosynthesis</keyword>
<dbReference type="SUPFAM" id="SSF75689">
    <property type="entry name" value="Zinc-binding domain of translation initiation factor 2 beta"/>
    <property type="match status" value="1"/>
</dbReference>
<dbReference type="EMBL" id="KI536861">
    <property type="protein sequence ID" value="ESR42856.1"/>
    <property type="molecule type" value="Genomic_DNA"/>
</dbReference>
<evidence type="ECO:0000259" key="4">
    <source>
        <dbReference type="SMART" id="SM00653"/>
    </source>
</evidence>
<sequence length="86" mass="9614">MHRQPENVVTFLLSEMETSGSLDVQQHLVVKGRFASKYIEGILHKFVICGCCKSPDTILTNGNHLFFLICEQAGFVARFGRRNTGA</sequence>
<keyword evidence="6" id="KW-1185">Reference proteome</keyword>
<dbReference type="PANTHER" id="PTHR23001:SF45">
    <property type="entry name" value="EUKARYOTIC TRANSLATION INITIATION FACTOR 2B FAMILY PROTEIN _ EIF-2B FAMILY PROTEIN"/>
    <property type="match status" value="1"/>
</dbReference>
<dbReference type="InterPro" id="IPR016189">
    <property type="entry name" value="Transl_init_fac_IF2/IF5_N"/>
</dbReference>
<dbReference type="SUPFAM" id="SSF100966">
    <property type="entry name" value="Translation initiation factor 2 beta, aIF2beta, N-terminal domain"/>
    <property type="match status" value="1"/>
</dbReference>
<keyword evidence="2" id="KW-0396">Initiation factor</keyword>
<dbReference type="Gene3D" id="3.30.30.170">
    <property type="match status" value="1"/>
</dbReference>
<gene>
    <name evidence="5" type="ORF">CICLE_v10013310mg</name>
</gene>
<proteinExistence type="inferred from homology"/>
<dbReference type="eggNOG" id="KOG2768">
    <property type="taxonomic scope" value="Eukaryota"/>
</dbReference>